<gene>
    <name evidence="2" type="ORF">A9Q93_06175</name>
</gene>
<dbReference type="Pfam" id="PF03168">
    <property type="entry name" value="LEA_2"/>
    <property type="match status" value="1"/>
</dbReference>
<dbReference type="SUPFAM" id="SSF117070">
    <property type="entry name" value="LEA14-like"/>
    <property type="match status" value="1"/>
</dbReference>
<evidence type="ECO:0000313" key="2">
    <source>
        <dbReference type="EMBL" id="OUS15892.1"/>
    </source>
</evidence>
<dbReference type="PROSITE" id="PS51257">
    <property type="entry name" value="PROKAR_LIPOPROTEIN"/>
    <property type="match status" value="1"/>
</dbReference>
<dbReference type="Proteomes" id="UP000196102">
    <property type="component" value="Unassembled WGS sequence"/>
</dbReference>
<dbReference type="InterPro" id="IPR004864">
    <property type="entry name" value="LEA_2"/>
</dbReference>
<reference evidence="3" key="1">
    <citation type="journal article" date="2017" name="Proc. Natl. Acad. Sci. U.S.A.">
        <title>Simulation of Deepwater Horizon oil plume reveals substrate specialization within a complex community of hydrocarbon-degraders.</title>
        <authorList>
            <person name="Hu P."/>
            <person name="Dubinsky E.A."/>
            <person name="Probst A.J."/>
            <person name="Wang J."/>
            <person name="Sieber C.M.K."/>
            <person name="Tom L.M."/>
            <person name="Gardinali P."/>
            <person name="Banfield J.F."/>
            <person name="Atlas R.M."/>
            <person name="Andersen G.L."/>
        </authorList>
    </citation>
    <scope>NUCLEOTIDE SEQUENCE [LARGE SCALE GENOMIC DNA]</scope>
</reference>
<proteinExistence type="predicted"/>
<sequence>MKKLLLLLVLIGFSACENPYDDIVFVEIKDAELEKVSGTKLEIVATCVLYNPNSVGLNLKEADFDVYLNGKKSAIIDQNENVEMPANSEFDFPIRASVNPKDIYGEKGKGVLGAALQILASQKVDVKYDGSINVGKGAINFTVPVVDSLSIPVKFNF</sequence>
<protein>
    <recommendedName>
        <fullName evidence="1">Water stress and hypersensitive response domain-containing protein</fullName>
    </recommendedName>
</protein>
<comment type="caution">
    <text evidence="2">The sequence shown here is derived from an EMBL/GenBank/DDBJ whole genome shotgun (WGS) entry which is preliminary data.</text>
</comment>
<organism evidence="2 3">
    <name type="scientific">Nonlabens dokdonensis</name>
    <dbReference type="NCBI Taxonomy" id="328515"/>
    <lineage>
        <taxon>Bacteria</taxon>
        <taxon>Pseudomonadati</taxon>
        <taxon>Bacteroidota</taxon>
        <taxon>Flavobacteriia</taxon>
        <taxon>Flavobacteriales</taxon>
        <taxon>Flavobacteriaceae</taxon>
        <taxon>Nonlabens</taxon>
    </lineage>
</organism>
<dbReference type="SMART" id="SM00769">
    <property type="entry name" value="WHy"/>
    <property type="match status" value="1"/>
</dbReference>
<feature type="domain" description="Water stress and hypersensitive response" evidence="1">
    <location>
        <begin position="26"/>
        <end position="150"/>
    </location>
</feature>
<dbReference type="Gene3D" id="2.60.40.1820">
    <property type="match status" value="1"/>
</dbReference>
<dbReference type="GO" id="GO:0009269">
    <property type="term" value="P:response to desiccation"/>
    <property type="evidence" value="ECO:0007669"/>
    <property type="project" value="InterPro"/>
</dbReference>
<evidence type="ECO:0000259" key="1">
    <source>
        <dbReference type="SMART" id="SM00769"/>
    </source>
</evidence>
<dbReference type="EMBL" id="MAAX01000099">
    <property type="protein sequence ID" value="OUS15892.1"/>
    <property type="molecule type" value="Genomic_DNA"/>
</dbReference>
<evidence type="ECO:0000313" key="3">
    <source>
        <dbReference type="Proteomes" id="UP000196102"/>
    </source>
</evidence>
<dbReference type="InterPro" id="IPR013990">
    <property type="entry name" value="WHy-dom"/>
</dbReference>
<accession>A0A1Z8AZZ8</accession>
<name>A0A1Z8AZZ8_9FLAO</name>
<dbReference type="AlphaFoldDB" id="A0A1Z8AZZ8"/>
<dbReference type="RefSeq" id="WP_303686531.1">
    <property type="nucleotide sequence ID" value="NZ_CAJXYO010000001.1"/>
</dbReference>